<name>A0A804PMP2_MAIZE</name>
<evidence type="ECO:0000313" key="1">
    <source>
        <dbReference type="EnsemblPlants" id="Zm00001eb253640_P001"/>
    </source>
</evidence>
<dbReference type="InParanoid" id="A0A804PMP2"/>
<organism evidence="1 2">
    <name type="scientific">Zea mays</name>
    <name type="common">Maize</name>
    <dbReference type="NCBI Taxonomy" id="4577"/>
    <lineage>
        <taxon>Eukaryota</taxon>
        <taxon>Viridiplantae</taxon>
        <taxon>Streptophyta</taxon>
        <taxon>Embryophyta</taxon>
        <taxon>Tracheophyta</taxon>
        <taxon>Spermatophyta</taxon>
        <taxon>Magnoliopsida</taxon>
        <taxon>Liliopsida</taxon>
        <taxon>Poales</taxon>
        <taxon>Poaceae</taxon>
        <taxon>PACMAD clade</taxon>
        <taxon>Panicoideae</taxon>
        <taxon>Andropogonodae</taxon>
        <taxon>Andropogoneae</taxon>
        <taxon>Tripsacinae</taxon>
        <taxon>Zea</taxon>
    </lineage>
</organism>
<dbReference type="Proteomes" id="UP000007305">
    <property type="component" value="Chromosome 5"/>
</dbReference>
<keyword evidence="2" id="KW-1185">Reference proteome</keyword>
<dbReference type="AlphaFoldDB" id="A0A804PMP2"/>
<reference evidence="1" key="3">
    <citation type="submission" date="2021-05" db="UniProtKB">
        <authorList>
            <consortium name="EnsemblPlants"/>
        </authorList>
    </citation>
    <scope>IDENTIFICATION</scope>
    <source>
        <strain evidence="1">cv. B73</strain>
    </source>
</reference>
<reference evidence="2" key="1">
    <citation type="journal article" date="2009" name="Science">
        <title>The B73 maize genome: complexity, diversity, and dynamics.</title>
        <authorList>
            <person name="Schnable P.S."/>
            <person name="Ware D."/>
            <person name="Fulton R.S."/>
            <person name="Stein J.C."/>
            <person name="Wei F."/>
            <person name="Pasternak S."/>
            <person name="Liang C."/>
            <person name="Zhang J."/>
            <person name="Fulton L."/>
            <person name="Graves T.A."/>
            <person name="Minx P."/>
            <person name="Reily A.D."/>
            <person name="Courtney L."/>
            <person name="Kruchowski S.S."/>
            <person name="Tomlinson C."/>
            <person name="Strong C."/>
            <person name="Delehaunty K."/>
            <person name="Fronick C."/>
            <person name="Courtney B."/>
            <person name="Rock S.M."/>
            <person name="Belter E."/>
            <person name="Du F."/>
            <person name="Kim K."/>
            <person name="Abbott R.M."/>
            <person name="Cotton M."/>
            <person name="Levy A."/>
            <person name="Marchetto P."/>
            <person name="Ochoa K."/>
            <person name="Jackson S.M."/>
            <person name="Gillam B."/>
            <person name="Chen W."/>
            <person name="Yan L."/>
            <person name="Higginbotham J."/>
            <person name="Cardenas M."/>
            <person name="Waligorski J."/>
            <person name="Applebaum E."/>
            <person name="Phelps L."/>
            <person name="Falcone J."/>
            <person name="Kanchi K."/>
            <person name="Thane T."/>
            <person name="Scimone A."/>
            <person name="Thane N."/>
            <person name="Henke J."/>
            <person name="Wang T."/>
            <person name="Ruppert J."/>
            <person name="Shah N."/>
            <person name="Rotter K."/>
            <person name="Hodges J."/>
            <person name="Ingenthron E."/>
            <person name="Cordes M."/>
            <person name="Kohlberg S."/>
            <person name="Sgro J."/>
            <person name="Delgado B."/>
            <person name="Mead K."/>
            <person name="Chinwalla A."/>
            <person name="Leonard S."/>
            <person name="Crouse K."/>
            <person name="Collura K."/>
            <person name="Kudrna D."/>
            <person name="Currie J."/>
            <person name="He R."/>
            <person name="Angelova A."/>
            <person name="Rajasekar S."/>
            <person name="Mueller T."/>
            <person name="Lomeli R."/>
            <person name="Scara G."/>
            <person name="Ko A."/>
            <person name="Delaney K."/>
            <person name="Wissotski M."/>
            <person name="Lopez G."/>
            <person name="Campos D."/>
            <person name="Braidotti M."/>
            <person name="Ashley E."/>
            <person name="Golser W."/>
            <person name="Kim H."/>
            <person name="Lee S."/>
            <person name="Lin J."/>
            <person name="Dujmic Z."/>
            <person name="Kim W."/>
            <person name="Talag J."/>
            <person name="Zuccolo A."/>
            <person name="Fan C."/>
            <person name="Sebastian A."/>
            <person name="Kramer M."/>
            <person name="Spiegel L."/>
            <person name="Nascimento L."/>
            <person name="Zutavern T."/>
            <person name="Miller B."/>
            <person name="Ambroise C."/>
            <person name="Muller S."/>
            <person name="Spooner W."/>
            <person name="Narechania A."/>
            <person name="Ren L."/>
            <person name="Wei S."/>
            <person name="Kumari S."/>
            <person name="Faga B."/>
            <person name="Levy M.J."/>
            <person name="McMahan L."/>
            <person name="Van Buren P."/>
            <person name="Vaughn M.W."/>
            <person name="Ying K."/>
            <person name="Yeh C.-T."/>
            <person name="Emrich S.J."/>
            <person name="Jia Y."/>
            <person name="Kalyanaraman A."/>
            <person name="Hsia A.-P."/>
            <person name="Barbazuk W.B."/>
            <person name="Baucom R.S."/>
            <person name="Brutnell T.P."/>
            <person name="Carpita N.C."/>
            <person name="Chaparro C."/>
            <person name="Chia J.-M."/>
            <person name="Deragon J.-M."/>
            <person name="Estill J.C."/>
            <person name="Fu Y."/>
            <person name="Jeddeloh J.A."/>
            <person name="Han Y."/>
            <person name="Lee H."/>
            <person name="Li P."/>
            <person name="Lisch D.R."/>
            <person name="Liu S."/>
            <person name="Liu Z."/>
            <person name="Nagel D.H."/>
            <person name="McCann M.C."/>
            <person name="SanMiguel P."/>
            <person name="Myers A.M."/>
            <person name="Nettleton D."/>
            <person name="Nguyen J."/>
            <person name="Penning B.W."/>
            <person name="Ponnala L."/>
            <person name="Schneider K.L."/>
            <person name="Schwartz D.C."/>
            <person name="Sharma A."/>
            <person name="Soderlund C."/>
            <person name="Springer N.M."/>
            <person name="Sun Q."/>
            <person name="Wang H."/>
            <person name="Waterman M."/>
            <person name="Westerman R."/>
            <person name="Wolfgruber T.K."/>
            <person name="Yang L."/>
            <person name="Yu Y."/>
            <person name="Zhang L."/>
            <person name="Zhou S."/>
            <person name="Zhu Q."/>
            <person name="Bennetzen J.L."/>
            <person name="Dawe R.K."/>
            <person name="Jiang J."/>
            <person name="Jiang N."/>
            <person name="Presting G.G."/>
            <person name="Wessler S.R."/>
            <person name="Aluru S."/>
            <person name="Martienssen R.A."/>
            <person name="Clifton S.W."/>
            <person name="McCombie W.R."/>
            <person name="Wing R.A."/>
            <person name="Wilson R.K."/>
        </authorList>
    </citation>
    <scope>NUCLEOTIDE SEQUENCE [LARGE SCALE GENOMIC DNA]</scope>
    <source>
        <strain evidence="2">cv. B73</strain>
    </source>
</reference>
<proteinExistence type="predicted"/>
<reference evidence="1" key="2">
    <citation type="submission" date="2019-07" db="EMBL/GenBank/DDBJ databases">
        <authorList>
            <person name="Seetharam A."/>
            <person name="Woodhouse M."/>
            <person name="Cannon E."/>
        </authorList>
    </citation>
    <scope>NUCLEOTIDE SEQUENCE [LARGE SCALE GENOMIC DNA]</scope>
    <source>
        <strain evidence="1">cv. B73</strain>
    </source>
</reference>
<accession>A0A804PMP2</accession>
<dbReference type="EnsemblPlants" id="Zm00001eb253640_T001">
    <property type="protein sequence ID" value="Zm00001eb253640_P001"/>
    <property type="gene ID" value="Zm00001eb253640"/>
</dbReference>
<evidence type="ECO:0000313" key="2">
    <source>
        <dbReference type="Proteomes" id="UP000007305"/>
    </source>
</evidence>
<protein>
    <submittedName>
        <fullName evidence="1">Uncharacterized protein</fullName>
    </submittedName>
</protein>
<dbReference type="Gramene" id="Zm00001eb253640_T001">
    <property type="protein sequence ID" value="Zm00001eb253640_P001"/>
    <property type="gene ID" value="Zm00001eb253640"/>
</dbReference>
<sequence>MKLGHPRKEEYFASDDVCLEDGILAIVKQGDERPLELLAKAYAIKSFDIDPQNPSDVVFTLEWESIGLNSQAAVVVAGWAALLLQLNKGRRAVLLRGVRWQKKGRRAVGIKDAERGAGSAGLPGSAVGSARAAGVVWGSWLRVPRAGVRGRAGVRSAGGARG</sequence>